<feature type="domain" description="IPT/TIG" evidence="3">
    <location>
        <begin position="20"/>
        <end position="100"/>
    </location>
</feature>
<dbReference type="PROSITE" id="PS51125">
    <property type="entry name" value="NHL"/>
    <property type="match status" value="4"/>
</dbReference>
<sequence length="428" mass="44150">MGLLFISCKKEDDTAEISTLPSITSIWPDSGPEMTIVTINGKNFSAVPGENQVKFNGVDAAVIEAGDRQLQVVSPKGAGDGKVTITIQEQLAEGPVYTYKTPPPSEYLVSTYAGSGTAGLLNGPATDAQFRNPEGVAIDAQGNLIVADRQNHTIRKISTTGDVTTIAGDGTAGFADGAAATAKFSSPWKVALDKQGNIFVADRDNFKIRKITPAGVVSTLAGSTAGFADGTGGAAKFMQPLDVVADDQGNVYVADNTSHRIRKVTAAGVVTTLAGDGTAGYQDGNGTATKFRNPSGLTLDPDGNIIVADRLNHRIRKITPAGVVTTVAGAGTSGLQEGDALTAKFADPYGVEVDAAGNILVAELTNARIRQVSISGQVTTLAGSSAGFADGLSNSAKFNQPTDLAVAADGKIYVAEVTNHRIRAIRKI</sequence>
<proteinExistence type="predicted"/>
<accession>A0A1V9EFJ6</accession>
<dbReference type="Gene3D" id="2.60.40.10">
    <property type="entry name" value="Immunoglobulins"/>
    <property type="match status" value="1"/>
</dbReference>
<evidence type="ECO:0000313" key="4">
    <source>
        <dbReference type="EMBL" id="OQP44886.1"/>
    </source>
</evidence>
<dbReference type="PANTHER" id="PTHR13833:SF71">
    <property type="entry name" value="NHL DOMAIN-CONTAINING PROTEIN"/>
    <property type="match status" value="1"/>
</dbReference>
<name>A0A1V9EFJ6_9BACT</name>
<dbReference type="Gene3D" id="2.120.10.30">
    <property type="entry name" value="TolB, C-terminal domain"/>
    <property type="match status" value="3"/>
</dbReference>
<evidence type="ECO:0000256" key="1">
    <source>
        <dbReference type="ARBA" id="ARBA00022737"/>
    </source>
</evidence>
<keyword evidence="1" id="KW-0677">Repeat</keyword>
<organism evidence="4 5">
    <name type="scientific">Niastella yeongjuensis</name>
    <dbReference type="NCBI Taxonomy" id="354355"/>
    <lineage>
        <taxon>Bacteria</taxon>
        <taxon>Pseudomonadati</taxon>
        <taxon>Bacteroidota</taxon>
        <taxon>Chitinophagia</taxon>
        <taxon>Chitinophagales</taxon>
        <taxon>Chitinophagaceae</taxon>
        <taxon>Niastella</taxon>
    </lineage>
</organism>
<keyword evidence="5" id="KW-1185">Reference proteome</keyword>
<dbReference type="InterPro" id="IPR013783">
    <property type="entry name" value="Ig-like_fold"/>
</dbReference>
<dbReference type="STRING" id="354355.SAMN05660816_03784"/>
<dbReference type="InterPro" id="IPR011042">
    <property type="entry name" value="6-blade_b-propeller_TolB-like"/>
</dbReference>
<protein>
    <recommendedName>
        <fullName evidence="3">IPT/TIG domain-containing protein</fullName>
    </recommendedName>
</protein>
<dbReference type="InterPro" id="IPR014756">
    <property type="entry name" value="Ig_E-set"/>
</dbReference>
<dbReference type="InterPro" id="IPR002909">
    <property type="entry name" value="IPT_dom"/>
</dbReference>
<dbReference type="EMBL" id="LVXG01000034">
    <property type="protein sequence ID" value="OQP44886.1"/>
    <property type="molecule type" value="Genomic_DNA"/>
</dbReference>
<dbReference type="SUPFAM" id="SSF101898">
    <property type="entry name" value="NHL repeat"/>
    <property type="match status" value="1"/>
</dbReference>
<feature type="repeat" description="NHL" evidence="2">
    <location>
        <begin position="124"/>
        <end position="160"/>
    </location>
</feature>
<dbReference type="PANTHER" id="PTHR13833">
    <property type="match status" value="1"/>
</dbReference>
<dbReference type="CDD" id="cd00603">
    <property type="entry name" value="IPT_PCSR"/>
    <property type="match status" value="1"/>
</dbReference>
<dbReference type="AlphaFoldDB" id="A0A1V9EFJ6"/>
<dbReference type="Pfam" id="PF01436">
    <property type="entry name" value="NHL"/>
    <property type="match status" value="5"/>
</dbReference>
<feature type="repeat" description="NHL" evidence="2">
    <location>
        <begin position="225"/>
        <end position="267"/>
    </location>
</feature>
<dbReference type="InterPro" id="IPR001258">
    <property type="entry name" value="NHL_repeat"/>
</dbReference>
<evidence type="ECO:0000259" key="3">
    <source>
        <dbReference type="SMART" id="SM00429"/>
    </source>
</evidence>
<feature type="repeat" description="NHL" evidence="2">
    <location>
        <begin position="291"/>
        <end position="321"/>
    </location>
</feature>
<comment type="caution">
    <text evidence="4">The sequence shown here is derived from an EMBL/GenBank/DDBJ whole genome shotgun (WGS) entry which is preliminary data.</text>
</comment>
<dbReference type="SUPFAM" id="SSF81296">
    <property type="entry name" value="E set domains"/>
    <property type="match status" value="1"/>
</dbReference>
<feature type="repeat" description="NHL" evidence="2">
    <location>
        <begin position="184"/>
        <end position="214"/>
    </location>
</feature>
<dbReference type="CDD" id="cd14953">
    <property type="entry name" value="NHL_like_1"/>
    <property type="match status" value="1"/>
</dbReference>
<evidence type="ECO:0000313" key="5">
    <source>
        <dbReference type="Proteomes" id="UP000192610"/>
    </source>
</evidence>
<dbReference type="SMART" id="SM00429">
    <property type="entry name" value="IPT"/>
    <property type="match status" value="1"/>
</dbReference>
<reference evidence="5" key="1">
    <citation type="submission" date="2016-04" db="EMBL/GenBank/DDBJ databases">
        <authorList>
            <person name="Chen L."/>
            <person name="Zhuang W."/>
            <person name="Wang G."/>
        </authorList>
    </citation>
    <scope>NUCLEOTIDE SEQUENCE [LARGE SCALE GENOMIC DNA]</scope>
    <source>
        <strain evidence="5">17621</strain>
    </source>
</reference>
<dbReference type="Pfam" id="PF01833">
    <property type="entry name" value="TIG"/>
    <property type="match status" value="1"/>
</dbReference>
<dbReference type="Proteomes" id="UP000192610">
    <property type="component" value="Unassembled WGS sequence"/>
</dbReference>
<gene>
    <name evidence="4" type="ORF">A4H97_08810</name>
</gene>
<evidence type="ECO:0000256" key="2">
    <source>
        <dbReference type="PROSITE-ProRule" id="PRU00504"/>
    </source>
</evidence>